<proteinExistence type="predicted"/>
<keyword evidence="3" id="KW-1185">Reference proteome</keyword>
<comment type="caution">
    <text evidence="2">The sequence shown here is derived from an EMBL/GenBank/DDBJ whole genome shotgun (WGS) entry which is preliminary data.</text>
</comment>
<sequence>MKRITDRRSIARKSSEKSLIPSRSSRSVTLAGDFGERSGDLQGSGA</sequence>
<dbReference type="Proteomes" id="UP001328733">
    <property type="component" value="Unassembled WGS sequence"/>
</dbReference>
<evidence type="ECO:0000313" key="3">
    <source>
        <dbReference type="Proteomes" id="UP001328733"/>
    </source>
</evidence>
<feature type="region of interest" description="Disordered" evidence="1">
    <location>
        <begin position="1"/>
        <end position="46"/>
    </location>
</feature>
<protein>
    <submittedName>
        <fullName evidence="2">Uncharacterized protein</fullName>
    </submittedName>
</protein>
<gene>
    <name evidence="2" type="ORF">V0288_22080</name>
</gene>
<reference evidence="2 3" key="1">
    <citation type="submission" date="2024-01" db="EMBL/GenBank/DDBJ databases">
        <title>Genomic insights into the taxonomy and metabolism of the cyanobacterium Pannus brasiliensis CCIBt3594.</title>
        <authorList>
            <person name="Machado M."/>
            <person name="Botero N.B."/>
            <person name="Andreote A.P.D."/>
            <person name="Feitosa A.M.T."/>
            <person name="Popin R."/>
            <person name="Sivonen K."/>
            <person name="Fiore M.F."/>
        </authorList>
    </citation>
    <scope>NUCLEOTIDE SEQUENCE [LARGE SCALE GENOMIC DNA]</scope>
    <source>
        <strain evidence="2 3">CCIBt3594</strain>
    </source>
</reference>
<organism evidence="2 3">
    <name type="scientific">Pannus brasiliensis CCIBt3594</name>
    <dbReference type="NCBI Taxonomy" id="1427578"/>
    <lineage>
        <taxon>Bacteria</taxon>
        <taxon>Bacillati</taxon>
        <taxon>Cyanobacteriota</taxon>
        <taxon>Cyanophyceae</taxon>
        <taxon>Oscillatoriophycideae</taxon>
        <taxon>Chroococcales</taxon>
        <taxon>Microcystaceae</taxon>
        <taxon>Pannus</taxon>
    </lineage>
</organism>
<name>A0AAW9R088_9CHRO</name>
<accession>A0AAW9R088</accession>
<dbReference type="RefSeq" id="WP_332867310.1">
    <property type="nucleotide sequence ID" value="NZ_JBAFSM010000062.1"/>
</dbReference>
<evidence type="ECO:0000256" key="1">
    <source>
        <dbReference type="SAM" id="MobiDB-lite"/>
    </source>
</evidence>
<dbReference type="AlphaFoldDB" id="A0AAW9R088"/>
<feature type="compositionally biased region" description="Basic and acidic residues" evidence="1">
    <location>
        <begin position="1"/>
        <end position="16"/>
    </location>
</feature>
<evidence type="ECO:0000313" key="2">
    <source>
        <dbReference type="EMBL" id="MEG3439833.1"/>
    </source>
</evidence>
<dbReference type="EMBL" id="JBAFSM010000062">
    <property type="protein sequence ID" value="MEG3439833.1"/>
    <property type="molecule type" value="Genomic_DNA"/>
</dbReference>